<keyword evidence="8" id="KW-0732">Signal</keyword>
<name>A0A8B9VD09_9AVES</name>
<sequence>MQILNYSRERPPPCLFLWGFLWGFLLSSRVTSGPGGGSEPGLAPSLSPSPASPRGRVPGRSRGAGAVRALRAPARPVPGGAMSRCRRSGDRYRYLVFWQRPMVPLGLLQLALSALCVVSGFVDGVFRTESALGRTRAPVWAGMVMGVPGVLALFSSQRKNPILVNVLIAASIISCVAILIVIAYGSLTLGYGEEEDLSSHPAHVIRTKFVLSKVVKGASITMLVASICSTVVVTIIAYLGCRSLPCCACYDSVTGMEWLQPNEDQNQALEMVCAVQSPGDRIFNFPDRFPVQDVDTEEDTSKPPPYIRMT</sequence>
<feature type="transmembrane region" description="Helical" evidence="7">
    <location>
        <begin position="102"/>
        <end position="126"/>
    </location>
</feature>
<keyword evidence="4 7" id="KW-1133">Transmembrane helix</keyword>
<dbReference type="Pfam" id="PF04103">
    <property type="entry name" value="CD20"/>
    <property type="match status" value="1"/>
</dbReference>
<comment type="subcellular location">
    <subcellularLocation>
        <location evidence="1">Membrane</location>
        <topology evidence="1">Multi-pass membrane protein</topology>
    </subcellularLocation>
</comment>
<evidence type="ECO:0000256" key="1">
    <source>
        <dbReference type="ARBA" id="ARBA00004141"/>
    </source>
</evidence>
<dbReference type="Ensembl" id="ENSAZOT00000022928.1">
    <property type="protein sequence ID" value="ENSAZOP00000021337.1"/>
    <property type="gene ID" value="ENSAZOG00000013828.1"/>
</dbReference>
<dbReference type="PANTHER" id="PTHR23320:SF170">
    <property type="entry name" value="MEMBRANE SPANNING 4-DOMAINS A12"/>
    <property type="match status" value="1"/>
</dbReference>
<evidence type="ECO:0000313" key="9">
    <source>
        <dbReference type="Ensembl" id="ENSAZOP00000021337.1"/>
    </source>
</evidence>
<feature type="transmembrane region" description="Helical" evidence="7">
    <location>
        <begin position="218"/>
        <end position="239"/>
    </location>
</feature>
<keyword evidence="3 7" id="KW-0812">Transmembrane</keyword>
<feature type="chain" id="PRO_5034495552" evidence="8">
    <location>
        <begin position="33"/>
        <end position="310"/>
    </location>
</feature>
<feature type="transmembrane region" description="Helical" evidence="7">
    <location>
        <begin position="162"/>
        <end position="184"/>
    </location>
</feature>
<evidence type="ECO:0000256" key="6">
    <source>
        <dbReference type="SAM" id="MobiDB-lite"/>
    </source>
</evidence>
<feature type="region of interest" description="Disordered" evidence="6">
    <location>
        <begin position="35"/>
        <end position="64"/>
    </location>
</feature>
<dbReference type="InterPro" id="IPR007237">
    <property type="entry name" value="CD20-like"/>
</dbReference>
<proteinExistence type="inferred from homology"/>
<feature type="signal peptide" evidence="8">
    <location>
        <begin position="1"/>
        <end position="32"/>
    </location>
</feature>
<dbReference type="AlphaFoldDB" id="A0A8B9VD09"/>
<evidence type="ECO:0000313" key="10">
    <source>
        <dbReference type="Proteomes" id="UP000694549"/>
    </source>
</evidence>
<reference evidence="9" key="1">
    <citation type="submission" date="2025-08" db="UniProtKB">
        <authorList>
            <consortium name="Ensembl"/>
        </authorList>
    </citation>
    <scope>IDENTIFICATION</scope>
</reference>
<dbReference type="PANTHER" id="PTHR23320">
    <property type="entry name" value="MEMBRANE-SPANNING 4-DOMAINS SUBFAMILY A MS4A -RELATED"/>
    <property type="match status" value="1"/>
</dbReference>
<accession>A0A8B9VD09</accession>
<dbReference type="Proteomes" id="UP000694549">
    <property type="component" value="Unplaced"/>
</dbReference>
<evidence type="ECO:0000256" key="5">
    <source>
        <dbReference type="ARBA" id="ARBA00023136"/>
    </source>
</evidence>
<keyword evidence="5 7" id="KW-0472">Membrane</keyword>
<feature type="transmembrane region" description="Helical" evidence="7">
    <location>
        <begin position="138"/>
        <end position="156"/>
    </location>
</feature>
<evidence type="ECO:0000256" key="4">
    <source>
        <dbReference type="ARBA" id="ARBA00022989"/>
    </source>
</evidence>
<comment type="similarity">
    <text evidence="2">Belongs to the MS4A family.</text>
</comment>
<dbReference type="InterPro" id="IPR030417">
    <property type="entry name" value="MS4A"/>
</dbReference>
<evidence type="ECO:0000256" key="7">
    <source>
        <dbReference type="SAM" id="Phobius"/>
    </source>
</evidence>
<keyword evidence="10" id="KW-1185">Reference proteome</keyword>
<evidence type="ECO:0000256" key="3">
    <source>
        <dbReference type="ARBA" id="ARBA00022692"/>
    </source>
</evidence>
<dbReference type="GO" id="GO:0016020">
    <property type="term" value="C:membrane"/>
    <property type="evidence" value="ECO:0007669"/>
    <property type="project" value="UniProtKB-SubCell"/>
</dbReference>
<protein>
    <submittedName>
        <fullName evidence="9">Uncharacterized protein</fullName>
    </submittedName>
</protein>
<evidence type="ECO:0000256" key="8">
    <source>
        <dbReference type="SAM" id="SignalP"/>
    </source>
</evidence>
<feature type="compositionally biased region" description="Low complexity" evidence="6">
    <location>
        <begin position="40"/>
        <end position="64"/>
    </location>
</feature>
<organism evidence="9 10">
    <name type="scientific">Anas zonorhyncha</name>
    <name type="common">Eastern spot-billed duck</name>
    <dbReference type="NCBI Taxonomy" id="75864"/>
    <lineage>
        <taxon>Eukaryota</taxon>
        <taxon>Metazoa</taxon>
        <taxon>Chordata</taxon>
        <taxon>Craniata</taxon>
        <taxon>Vertebrata</taxon>
        <taxon>Euteleostomi</taxon>
        <taxon>Archelosauria</taxon>
        <taxon>Archosauria</taxon>
        <taxon>Dinosauria</taxon>
        <taxon>Saurischia</taxon>
        <taxon>Theropoda</taxon>
        <taxon>Coelurosauria</taxon>
        <taxon>Aves</taxon>
        <taxon>Neognathae</taxon>
        <taxon>Galloanserae</taxon>
        <taxon>Anseriformes</taxon>
        <taxon>Anatidae</taxon>
        <taxon>Anatinae</taxon>
        <taxon>Anas</taxon>
    </lineage>
</organism>
<reference evidence="9" key="2">
    <citation type="submission" date="2025-09" db="UniProtKB">
        <authorList>
            <consortium name="Ensembl"/>
        </authorList>
    </citation>
    <scope>IDENTIFICATION</scope>
</reference>
<evidence type="ECO:0000256" key="2">
    <source>
        <dbReference type="ARBA" id="ARBA00009565"/>
    </source>
</evidence>